<comment type="similarity">
    <text evidence="1">Belongs to the MsrA Met sulfoxide reductase family.</text>
</comment>
<accession>A0A162NBV6</accession>
<dbReference type="Gene3D" id="3.30.1060.10">
    <property type="entry name" value="Peptide methionine sulphoxide reductase MsrA"/>
    <property type="match status" value="1"/>
</dbReference>
<evidence type="ECO:0000256" key="6">
    <source>
        <dbReference type="ARBA" id="ARBA00048782"/>
    </source>
</evidence>
<dbReference type="RefSeq" id="XP_018285844.1">
    <property type="nucleotide sequence ID" value="XM_018429799.1"/>
</dbReference>
<reference evidence="9" key="1">
    <citation type="submission" date="2015-06" db="EMBL/GenBank/DDBJ databases">
        <title>Expansion of signal transduction pathways in fungi by whole-genome duplication.</title>
        <authorList>
            <consortium name="DOE Joint Genome Institute"/>
            <person name="Corrochano L.M."/>
            <person name="Kuo A."/>
            <person name="Marcet-Houben M."/>
            <person name="Polaino S."/>
            <person name="Salamov A."/>
            <person name="Villalobos J.M."/>
            <person name="Alvarez M.I."/>
            <person name="Avalos J."/>
            <person name="Benito E.P."/>
            <person name="Benoit I."/>
            <person name="Burger G."/>
            <person name="Camino L.P."/>
            <person name="Canovas D."/>
            <person name="Cerda-Olmedo E."/>
            <person name="Cheng J.-F."/>
            <person name="Dominguez A."/>
            <person name="Elias M."/>
            <person name="Eslava A.P."/>
            <person name="Glaser F."/>
            <person name="Grimwood J."/>
            <person name="Gutierrez G."/>
            <person name="Heitman J."/>
            <person name="Henrissat B."/>
            <person name="Iturriaga E.A."/>
            <person name="Lang B.F."/>
            <person name="Lavin J.L."/>
            <person name="Lee S."/>
            <person name="Li W."/>
            <person name="Lindquist E."/>
            <person name="Lopez-Garcia S."/>
            <person name="Luque E.M."/>
            <person name="Marcos A.T."/>
            <person name="Martin J."/>
            <person name="McCluskey K."/>
            <person name="Medina H.R."/>
            <person name="Miralles-Duran A."/>
            <person name="Miyazaki A."/>
            <person name="Munoz-Torres E."/>
            <person name="Oguiza J.A."/>
            <person name="Ohm R."/>
            <person name="Olmedo M."/>
            <person name="Orejas M."/>
            <person name="Ortiz-Castellanos L."/>
            <person name="Pisabarro A.G."/>
            <person name="Rodriguez-Romero J."/>
            <person name="Ruiz-Herrera J."/>
            <person name="Ruiz-Vazquez R."/>
            <person name="Sanz C."/>
            <person name="Schackwitz W."/>
            <person name="Schmutz J."/>
            <person name="Shahriari M."/>
            <person name="Shelest E."/>
            <person name="Silva-Franco F."/>
            <person name="Soanes D."/>
            <person name="Syed K."/>
            <person name="Tagua V.G."/>
            <person name="Talbot N.J."/>
            <person name="Thon M."/>
            <person name="De vries R.P."/>
            <person name="Wiebenga A."/>
            <person name="Yadav J.S."/>
            <person name="Braun E.L."/>
            <person name="Baker S."/>
            <person name="Garre V."/>
            <person name="Horwitz B."/>
            <person name="Torres-Martinez S."/>
            <person name="Idnurm A."/>
            <person name="Herrera-Estrella A."/>
            <person name="Gabaldon T."/>
            <person name="Grigoriev I.V."/>
        </authorList>
    </citation>
    <scope>NUCLEOTIDE SEQUENCE [LARGE SCALE GENOMIC DNA]</scope>
    <source>
        <strain evidence="9">NRRL 1555(-)</strain>
    </source>
</reference>
<dbReference type="EMBL" id="KV440997">
    <property type="protein sequence ID" value="OAD67804.1"/>
    <property type="molecule type" value="Genomic_DNA"/>
</dbReference>
<evidence type="ECO:0000256" key="4">
    <source>
        <dbReference type="ARBA" id="ARBA00030643"/>
    </source>
</evidence>
<dbReference type="GO" id="GO:0034599">
    <property type="term" value="P:cellular response to oxidative stress"/>
    <property type="evidence" value="ECO:0007669"/>
    <property type="project" value="UniProtKB-ARBA"/>
</dbReference>
<dbReference type="SUPFAM" id="SSF55068">
    <property type="entry name" value="Peptide methionine sulfoxide reductase"/>
    <property type="match status" value="1"/>
</dbReference>
<dbReference type="PANTHER" id="PTHR43774">
    <property type="entry name" value="PEPTIDE METHIONINE SULFOXIDE REDUCTASE"/>
    <property type="match status" value="1"/>
</dbReference>
<dbReference type="VEuPathDB" id="FungiDB:PHYBLDRAFT_136608"/>
<feature type="domain" description="Peptide methionine sulphoxide reductase MsrA" evidence="7">
    <location>
        <begin position="30"/>
        <end position="184"/>
    </location>
</feature>
<dbReference type="PANTHER" id="PTHR43774:SF1">
    <property type="entry name" value="PEPTIDE METHIONINE SULFOXIDE REDUCTASE MSRA 2"/>
    <property type="match status" value="1"/>
</dbReference>
<dbReference type="NCBIfam" id="TIGR00401">
    <property type="entry name" value="msrA"/>
    <property type="match status" value="1"/>
</dbReference>
<comment type="catalytic activity">
    <reaction evidence="6">
        <text>[thioredoxin]-disulfide + L-methionine + H2O = L-methionine (S)-S-oxide + [thioredoxin]-dithiol</text>
        <dbReference type="Rhea" id="RHEA:19993"/>
        <dbReference type="Rhea" id="RHEA-COMP:10698"/>
        <dbReference type="Rhea" id="RHEA-COMP:10700"/>
        <dbReference type="ChEBI" id="CHEBI:15377"/>
        <dbReference type="ChEBI" id="CHEBI:29950"/>
        <dbReference type="ChEBI" id="CHEBI:50058"/>
        <dbReference type="ChEBI" id="CHEBI:57844"/>
        <dbReference type="ChEBI" id="CHEBI:58772"/>
        <dbReference type="EC" id="1.8.4.11"/>
    </reaction>
</comment>
<dbReference type="FunFam" id="3.30.1060.10:FF:000006">
    <property type="entry name" value="Peptide methionine sulfoxide reductase"/>
    <property type="match status" value="1"/>
</dbReference>
<dbReference type="GO" id="GO:0008113">
    <property type="term" value="F:peptide-methionine (S)-S-oxide reductase activity"/>
    <property type="evidence" value="ECO:0007669"/>
    <property type="project" value="UniProtKB-EC"/>
</dbReference>
<dbReference type="GeneID" id="28990705"/>
<keyword evidence="3" id="KW-0560">Oxidoreductase</keyword>
<dbReference type="AlphaFoldDB" id="A0A162NBV6"/>
<organism evidence="8 9">
    <name type="scientific">Phycomyces blakesleeanus (strain ATCC 8743b / DSM 1359 / FGSC 10004 / NBRC 33097 / NRRL 1555)</name>
    <dbReference type="NCBI Taxonomy" id="763407"/>
    <lineage>
        <taxon>Eukaryota</taxon>
        <taxon>Fungi</taxon>
        <taxon>Fungi incertae sedis</taxon>
        <taxon>Mucoromycota</taxon>
        <taxon>Mucoromycotina</taxon>
        <taxon>Mucoromycetes</taxon>
        <taxon>Mucorales</taxon>
        <taxon>Phycomycetaceae</taxon>
        <taxon>Phycomyces</taxon>
    </lineage>
</organism>
<dbReference type="InterPro" id="IPR036509">
    <property type="entry name" value="Met_Sox_Rdtase_MsrA_sf"/>
</dbReference>
<dbReference type="STRING" id="763407.A0A162NBV6"/>
<dbReference type="OrthoDB" id="77405at2759"/>
<evidence type="ECO:0000313" key="8">
    <source>
        <dbReference type="EMBL" id="OAD67804.1"/>
    </source>
</evidence>
<evidence type="ECO:0000313" key="9">
    <source>
        <dbReference type="Proteomes" id="UP000077315"/>
    </source>
</evidence>
<dbReference type="Pfam" id="PF01625">
    <property type="entry name" value="PMSR"/>
    <property type="match status" value="1"/>
</dbReference>
<evidence type="ECO:0000259" key="7">
    <source>
        <dbReference type="Pfam" id="PF01625"/>
    </source>
</evidence>
<comment type="catalytic activity">
    <reaction evidence="5">
        <text>L-methionyl-[protein] + [thioredoxin]-disulfide + H2O = L-methionyl-(S)-S-oxide-[protein] + [thioredoxin]-dithiol</text>
        <dbReference type="Rhea" id="RHEA:14217"/>
        <dbReference type="Rhea" id="RHEA-COMP:10698"/>
        <dbReference type="Rhea" id="RHEA-COMP:10700"/>
        <dbReference type="Rhea" id="RHEA-COMP:12313"/>
        <dbReference type="Rhea" id="RHEA-COMP:12315"/>
        <dbReference type="ChEBI" id="CHEBI:15377"/>
        <dbReference type="ChEBI" id="CHEBI:16044"/>
        <dbReference type="ChEBI" id="CHEBI:29950"/>
        <dbReference type="ChEBI" id="CHEBI:44120"/>
        <dbReference type="ChEBI" id="CHEBI:50058"/>
        <dbReference type="EC" id="1.8.4.11"/>
    </reaction>
</comment>
<dbReference type="InterPro" id="IPR002569">
    <property type="entry name" value="Met_Sox_Rdtase_MsrA_dom"/>
</dbReference>
<evidence type="ECO:0000256" key="5">
    <source>
        <dbReference type="ARBA" id="ARBA00047806"/>
    </source>
</evidence>
<keyword evidence="9" id="KW-1185">Reference proteome</keyword>
<sequence length="191" mass="21829">MSLLSRTFQLATHLVPSQRTFSTTLGMTEKATFAAGCFWGVEHMYNKYFKKDGITTKVGYIGGKVDNPTYKQVCSGATDHAEALEITFDPKRVEYAKLVEFFYNMHDPTTLNAQGPDRGTQYRSAIFYHSPEQKEIAEKVTAEVQEKHYKGKKIVTEIVPAGVFYDAETYHQLYLEKNPSGYECPSHFLRW</sequence>
<dbReference type="EC" id="1.8.4.11" evidence="2"/>
<dbReference type="HAMAP" id="MF_01401">
    <property type="entry name" value="MsrA"/>
    <property type="match status" value="1"/>
</dbReference>
<dbReference type="Proteomes" id="UP000077315">
    <property type="component" value="Unassembled WGS sequence"/>
</dbReference>
<protein>
    <recommendedName>
        <fullName evidence="2">peptide-methionine (S)-S-oxide reductase</fullName>
        <ecNumber evidence="2">1.8.4.11</ecNumber>
    </recommendedName>
    <alternativeName>
        <fullName evidence="4">Peptide-methionine (S)-S-oxide reductase</fullName>
    </alternativeName>
</protein>
<dbReference type="FunCoup" id="A0A162NBV6">
    <property type="interactions" value="487"/>
</dbReference>
<dbReference type="InParanoid" id="A0A162NBV6"/>
<evidence type="ECO:0000256" key="3">
    <source>
        <dbReference type="ARBA" id="ARBA00023002"/>
    </source>
</evidence>
<evidence type="ECO:0000256" key="2">
    <source>
        <dbReference type="ARBA" id="ARBA00012502"/>
    </source>
</evidence>
<proteinExistence type="inferred from homology"/>
<name>A0A162NBV6_PHYB8</name>
<evidence type="ECO:0000256" key="1">
    <source>
        <dbReference type="ARBA" id="ARBA00005591"/>
    </source>
</evidence>
<gene>
    <name evidence="8" type="ORF">PHYBLDRAFT_136608</name>
</gene>